<evidence type="ECO:0000256" key="1">
    <source>
        <dbReference type="ARBA" id="ARBA00022448"/>
    </source>
</evidence>
<dbReference type="AlphaFoldDB" id="A0A380N2N7"/>
<evidence type="ECO:0000313" key="9">
    <source>
        <dbReference type="Proteomes" id="UP000254575"/>
    </source>
</evidence>
<organism evidence="8 9">
    <name type="scientific">Suttonella indologenes</name>
    <dbReference type="NCBI Taxonomy" id="13276"/>
    <lineage>
        <taxon>Bacteria</taxon>
        <taxon>Pseudomonadati</taxon>
        <taxon>Pseudomonadota</taxon>
        <taxon>Gammaproteobacteria</taxon>
        <taxon>Cardiobacteriales</taxon>
        <taxon>Cardiobacteriaceae</taxon>
        <taxon>Suttonella</taxon>
    </lineage>
</organism>
<evidence type="ECO:0000259" key="7">
    <source>
        <dbReference type="PROSITE" id="PS50893"/>
    </source>
</evidence>
<accession>A0A380N2N7</accession>
<evidence type="ECO:0000256" key="6">
    <source>
        <dbReference type="ARBA" id="ARBA00023136"/>
    </source>
</evidence>
<sequence length="218" mass="23555">MTLLISAENISILRGQHLIIRQASLDIPAGQTIHLIGENGSGKTTLLQALAGLLPISAGNIIRHSELLYLGHRAGIKGLLSVTENLYMAARLYHGMNKTAAHAAIPQALAQMGIAHLAQRQARHLSAGQQRRVQLARLWLPSPALWLLDEPLTALDIKTAAVLAAHCENHIDKGGAILLTSHQHFPMTANKLRQIDLSDLSPAQSTAGANHDWDEDSF</sequence>
<dbReference type="NCBIfam" id="TIGR01189">
    <property type="entry name" value="ccmA"/>
    <property type="match status" value="1"/>
</dbReference>
<feature type="domain" description="ABC transporter" evidence="7">
    <location>
        <begin position="5"/>
        <end position="218"/>
    </location>
</feature>
<dbReference type="GO" id="GO:0022857">
    <property type="term" value="F:transmembrane transporter activity"/>
    <property type="evidence" value="ECO:0007669"/>
    <property type="project" value="InterPro"/>
</dbReference>
<dbReference type="Gene3D" id="3.40.50.300">
    <property type="entry name" value="P-loop containing nucleotide triphosphate hydrolases"/>
    <property type="match status" value="1"/>
</dbReference>
<keyword evidence="5" id="KW-1278">Translocase</keyword>
<dbReference type="RefSeq" id="WP_115219039.1">
    <property type="nucleotide sequence ID" value="NZ_UHIA01000004.1"/>
</dbReference>
<dbReference type="PANTHER" id="PTHR43499">
    <property type="entry name" value="ABC TRANSPORTER I FAMILY MEMBER 1"/>
    <property type="match status" value="1"/>
</dbReference>
<dbReference type="EC" id="3.6.3.41" evidence="8"/>
<evidence type="ECO:0000256" key="2">
    <source>
        <dbReference type="ARBA" id="ARBA00022741"/>
    </source>
</evidence>
<reference evidence="8 9" key="1">
    <citation type="submission" date="2018-06" db="EMBL/GenBank/DDBJ databases">
        <authorList>
            <consortium name="Pathogen Informatics"/>
            <person name="Doyle S."/>
        </authorList>
    </citation>
    <scope>NUCLEOTIDE SEQUENCE [LARGE SCALE GENOMIC DNA]</scope>
    <source>
        <strain evidence="8 9">NCTC10717</strain>
    </source>
</reference>
<keyword evidence="3" id="KW-0201">Cytochrome c-type biogenesis</keyword>
<evidence type="ECO:0000313" key="8">
    <source>
        <dbReference type="EMBL" id="SUO98181.1"/>
    </source>
</evidence>
<dbReference type="EMBL" id="UHIA01000004">
    <property type="protein sequence ID" value="SUO98181.1"/>
    <property type="molecule type" value="Genomic_DNA"/>
</dbReference>
<protein>
    <submittedName>
        <fullName evidence="8">Cytochrome c biogenesis ATP-binding export protein CcmA</fullName>
        <ecNumber evidence="8">3.6.3.41</ecNumber>
    </submittedName>
</protein>
<dbReference type="Proteomes" id="UP000254575">
    <property type="component" value="Unassembled WGS sequence"/>
</dbReference>
<dbReference type="InterPro" id="IPR017871">
    <property type="entry name" value="ABC_transporter-like_CS"/>
</dbReference>
<dbReference type="PROSITE" id="PS00211">
    <property type="entry name" value="ABC_TRANSPORTER_1"/>
    <property type="match status" value="1"/>
</dbReference>
<keyword evidence="9" id="KW-1185">Reference proteome</keyword>
<name>A0A380N2N7_9GAMM</name>
<dbReference type="InterPro" id="IPR005895">
    <property type="entry name" value="ABC_transptr_haem_export_CcmA"/>
</dbReference>
<dbReference type="GO" id="GO:0016887">
    <property type="term" value="F:ATP hydrolysis activity"/>
    <property type="evidence" value="ECO:0007669"/>
    <property type="project" value="InterPro"/>
</dbReference>
<evidence type="ECO:0000256" key="3">
    <source>
        <dbReference type="ARBA" id="ARBA00022748"/>
    </source>
</evidence>
<keyword evidence="4 8" id="KW-0067">ATP-binding</keyword>
<dbReference type="GO" id="GO:0005524">
    <property type="term" value="F:ATP binding"/>
    <property type="evidence" value="ECO:0007669"/>
    <property type="project" value="UniProtKB-KW"/>
</dbReference>
<dbReference type="SMART" id="SM00382">
    <property type="entry name" value="AAA"/>
    <property type="match status" value="1"/>
</dbReference>
<dbReference type="PANTHER" id="PTHR43499:SF1">
    <property type="entry name" value="ABC TRANSPORTER I FAMILY MEMBER 1"/>
    <property type="match status" value="1"/>
</dbReference>
<dbReference type="InterPro" id="IPR027417">
    <property type="entry name" value="P-loop_NTPase"/>
</dbReference>
<dbReference type="PROSITE" id="PS50893">
    <property type="entry name" value="ABC_TRANSPORTER_2"/>
    <property type="match status" value="1"/>
</dbReference>
<dbReference type="Pfam" id="PF00005">
    <property type="entry name" value="ABC_tran"/>
    <property type="match status" value="1"/>
</dbReference>
<evidence type="ECO:0000256" key="5">
    <source>
        <dbReference type="ARBA" id="ARBA00022967"/>
    </source>
</evidence>
<keyword evidence="1" id="KW-0813">Transport</keyword>
<evidence type="ECO:0000256" key="4">
    <source>
        <dbReference type="ARBA" id="ARBA00022840"/>
    </source>
</evidence>
<keyword evidence="8" id="KW-0378">Hydrolase</keyword>
<dbReference type="InterPro" id="IPR003593">
    <property type="entry name" value="AAA+_ATPase"/>
</dbReference>
<keyword evidence="2" id="KW-0547">Nucleotide-binding</keyword>
<dbReference type="SUPFAM" id="SSF52540">
    <property type="entry name" value="P-loop containing nucleoside triphosphate hydrolases"/>
    <property type="match status" value="1"/>
</dbReference>
<dbReference type="InterPro" id="IPR003439">
    <property type="entry name" value="ABC_transporter-like_ATP-bd"/>
</dbReference>
<gene>
    <name evidence="8" type="primary">ccmA</name>
    <name evidence="8" type="ORF">NCTC10717_01922</name>
</gene>
<dbReference type="OrthoDB" id="9800654at2"/>
<dbReference type="GO" id="GO:0017004">
    <property type="term" value="P:cytochrome complex assembly"/>
    <property type="evidence" value="ECO:0007669"/>
    <property type="project" value="UniProtKB-KW"/>
</dbReference>
<proteinExistence type="predicted"/>
<keyword evidence="6" id="KW-0472">Membrane</keyword>